<gene>
    <name evidence="1" type="ORF">SBA5_450052</name>
</gene>
<dbReference type="EMBL" id="OKRB01000103">
    <property type="protein sequence ID" value="SPE24395.1"/>
    <property type="molecule type" value="Genomic_DNA"/>
</dbReference>
<sequence>MLAAGLTTCRKRTEGDRMVFFGILCDTKRLVILALNPADGRSSLFMSNGAYQCPESGLLQ</sequence>
<accession>A0A2N9LMS8</accession>
<evidence type="ECO:0000313" key="2">
    <source>
        <dbReference type="Proteomes" id="UP000239735"/>
    </source>
</evidence>
<reference evidence="2" key="1">
    <citation type="submission" date="2018-02" db="EMBL/GenBank/DDBJ databases">
        <authorList>
            <person name="Hausmann B."/>
        </authorList>
    </citation>
    <scope>NUCLEOTIDE SEQUENCE [LARGE SCALE GENOMIC DNA]</scope>
    <source>
        <strain evidence="2">Peat soil MAG SbA5</strain>
    </source>
</reference>
<dbReference type="Proteomes" id="UP000239735">
    <property type="component" value="Unassembled WGS sequence"/>
</dbReference>
<evidence type="ECO:0000313" key="1">
    <source>
        <dbReference type="EMBL" id="SPE24395.1"/>
    </source>
</evidence>
<proteinExistence type="predicted"/>
<organism evidence="1 2">
    <name type="scientific">Candidatus Sulfuritelmatomonas gaucii</name>
    <dbReference type="NCBI Taxonomy" id="2043161"/>
    <lineage>
        <taxon>Bacteria</taxon>
        <taxon>Pseudomonadati</taxon>
        <taxon>Acidobacteriota</taxon>
        <taxon>Terriglobia</taxon>
        <taxon>Terriglobales</taxon>
        <taxon>Acidobacteriaceae</taxon>
        <taxon>Candidatus Sulfuritelmatomonas</taxon>
    </lineage>
</organism>
<protein>
    <submittedName>
        <fullName evidence="1">Uncharacterized protein</fullName>
    </submittedName>
</protein>
<dbReference type="AlphaFoldDB" id="A0A2N9LMS8"/>
<name>A0A2N9LMS8_9BACT</name>